<dbReference type="InterPro" id="IPR004143">
    <property type="entry name" value="BPL_LPL_catalytic"/>
</dbReference>
<dbReference type="Pfam" id="PF21948">
    <property type="entry name" value="LplA-B_cat"/>
    <property type="match status" value="1"/>
</dbReference>
<comment type="caution">
    <text evidence="2">The sequence shown here is derived from an EMBL/GenBank/DDBJ whole genome shotgun (WGS) entry which is preliminary data.</text>
</comment>
<reference evidence="2 3" key="1">
    <citation type="submission" date="2017-05" db="EMBL/GenBank/DDBJ databases">
        <title>Vagococcus spp. assemblies.</title>
        <authorList>
            <person name="Gulvik C.A."/>
        </authorList>
    </citation>
    <scope>NUCLEOTIDE SEQUENCE [LARGE SCALE GENOMIC DNA]</scope>
    <source>
        <strain evidence="2 3">CCUG 41755</strain>
    </source>
</reference>
<evidence type="ECO:0000313" key="2">
    <source>
        <dbReference type="EMBL" id="RSU02056.1"/>
    </source>
</evidence>
<dbReference type="Proteomes" id="UP000287101">
    <property type="component" value="Unassembled WGS sequence"/>
</dbReference>
<feature type="domain" description="BPL/LPL catalytic" evidence="1">
    <location>
        <begin position="38"/>
        <end position="224"/>
    </location>
</feature>
<gene>
    <name evidence="2" type="ORF">CBF31_09855</name>
</gene>
<accession>A0A430A5J8</accession>
<evidence type="ECO:0000313" key="3">
    <source>
        <dbReference type="Proteomes" id="UP000287101"/>
    </source>
</evidence>
<dbReference type="GO" id="GO:0140096">
    <property type="term" value="F:catalytic activity, acting on a protein"/>
    <property type="evidence" value="ECO:0007669"/>
    <property type="project" value="UniProtKB-ARBA"/>
</dbReference>
<dbReference type="Gene3D" id="3.30.930.10">
    <property type="entry name" value="Bira Bifunctional Protein, Domain 2"/>
    <property type="match status" value="1"/>
</dbReference>
<dbReference type="EMBL" id="NGJY01000004">
    <property type="protein sequence ID" value="RSU02056.1"/>
    <property type="molecule type" value="Genomic_DNA"/>
</dbReference>
<dbReference type="GO" id="GO:0016740">
    <property type="term" value="F:transferase activity"/>
    <property type="evidence" value="ECO:0007669"/>
    <property type="project" value="UniProtKB-ARBA"/>
</dbReference>
<dbReference type="PROSITE" id="PS51733">
    <property type="entry name" value="BPL_LPL_CATALYTIC"/>
    <property type="match status" value="1"/>
</dbReference>
<dbReference type="SUPFAM" id="SSF55681">
    <property type="entry name" value="Class II aaRS and biotin synthetases"/>
    <property type="match status" value="1"/>
</dbReference>
<evidence type="ECO:0000259" key="1">
    <source>
        <dbReference type="PROSITE" id="PS51733"/>
    </source>
</evidence>
<dbReference type="CDD" id="cd16443">
    <property type="entry name" value="LplA"/>
    <property type="match status" value="1"/>
</dbReference>
<dbReference type="PANTHER" id="PTHR43679:SF2">
    <property type="entry name" value="OCTANOYL-[GCVH]:PROTEIN N-OCTANOYLTRANSFERASE"/>
    <property type="match status" value="1"/>
</dbReference>
<organism evidence="2 3">
    <name type="scientific">Vagococcus fessus</name>
    <dbReference type="NCBI Taxonomy" id="120370"/>
    <lineage>
        <taxon>Bacteria</taxon>
        <taxon>Bacillati</taxon>
        <taxon>Bacillota</taxon>
        <taxon>Bacilli</taxon>
        <taxon>Lactobacillales</taxon>
        <taxon>Enterococcaceae</taxon>
        <taxon>Vagococcus</taxon>
    </lineage>
</organism>
<sequence length="284" mass="31848">MTLTQSSNLILLDQPNDPILGALAPFAATDLFIRQADKLHHSFIHFWQTEPTVILGMKDTRLPFLKDGLTVFKNAQYDFLARNSGGLAVVSDDGILNFSFIIPNDPDNKKSVPDAYEMMKEIISIAFSDFKLPIEAKEIVQSYCPGDYDLSIHDKKFAGISQRRIGNGIAVMIYLSVSGTQNDRGELVKQFYKDGLKEDFGTNGYPYLDPSSMATLSDLFQTDLTTDNVKARLIAASEFVFKANVAPYSFQAYLDETNTYDDFQKFVANMQKRNLPITDLMEGN</sequence>
<dbReference type="AlphaFoldDB" id="A0A430A5J8"/>
<dbReference type="PANTHER" id="PTHR43679">
    <property type="entry name" value="OCTANOYLTRANSFERASE LIPM-RELATED"/>
    <property type="match status" value="1"/>
</dbReference>
<dbReference type="GO" id="GO:0009249">
    <property type="term" value="P:protein lipoylation"/>
    <property type="evidence" value="ECO:0007669"/>
    <property type="project" value="UniProtKB-ARBA"/>
</dbReference>
<name>A0A430A5J8_9ENTE</name>
<dbReference type="InterPro" id="IPR045864">
    <property type="entry name" value="aa-tRNA-synth_II/BPL/LPL"/>
</dbReference>
<protein>
    <recommendedName>
        <fullName evidence="1">BPL/LPL catalytic domain-containing protein</fullName>
    </recommendedName>
</protein>
<dbReference type="RefSeq" id="WP_126832564.1">
    <property type="nucleotide sequence ID" value="NZ_CBCRYB010000005.1"/>
</dbReference>
<dbReference type="OrthoDB" id="2080934at2"/>
<proteinExistence type="predicted"/>
<dbReference type="InterPro" id="IPR050664">
    <property type="entry name" value="Octanoyltrans_LipM/LipL"/>
</dbReference>
<keyword evidence="3" id="KW-1185">Reference proteome</keyword>